<evidence type="ECO:0000256" key="4">
    <source>
        <dbReference type="ARBA" id="ARBA00022801"/>
    </source>
</evidence>
<dbReference type="GO" id="GO:0006032">
    <property type="term" value="P:chitin catabolic process"/>
    <property type="evidence" value="ECO:0007669"/>
    <property type="project" value="UniProtKB-KW"/>
</dbReference>
<dbReference type="InterPro" id="IPR018371">
    <property type="entry name" value="Chitin-binding_1_CS"/>
</dbReference>
<dbReference type="InterPro" id="IPR011583">
    <property type="entry name" value="Chitinase_II/V-like_cat"/>
</dbReference>
<dbReference type="GO" id="GO:0008843">
    <property type="term" value="F:endochitinase activity"/>
    <property type="evidence" value="ECO:0007669"/>
    <property type="project" value="UniProtKB-EC"/>
</dbReference>
<comment type="caution">
    <text evidence="9">Lacks conserved residue(s) required for the propagation of feature annotation.</text>
</comment>
<dbReference type="PROSITE" id="PS00026">
    <property type="entry name" value="CHIT_BIND_I_1"/>
    <property type="match status" value="1"/>
</dbReference>
<evidence type="ECO:0000259" key="14">
    <source>
        <dbReference type="PROSITE" id="PS51910"/>
    </source>
</evidence>
<dbReference type="InterPro" id="IPR017853">
    <property type="entry name" value="GH"/>
</dbReference>
<dbReference type="PROSITE" id="PS01095">
    <property type="entry name" value="GH18_1"/>
    <property type="match status" value="1"/>
</dbReference>
<keyword evidence="7 10" id="KW-0326">Glycosidase</keyword>
<dbReference type="Proteomes" id="UP000237438">
    <property type="component" value="Unassembled WGS sequence"/>
</dbReference>
<dbReference type="Gene3D" id="3.20.20.80">
    <property type="entry name" value="Glycosidases"/>
    <property type="match status" value="1"/>
</dbReference>
<dbReference type="Gene3D" id="3.30.60.10">
    <property type="entry name" value="Endochitinase-like"/>
    <property type="match status" value="1"/>
</dbReference>
<evidence type="ECO:0000313" key="15">
    <source>
        <dbReference type="EMBL" id="POS83804.1"/>
    </source>
</evidence>
<keyword evidence="8" id="KW-0624">Polysaccharide degradation</keyword>
<feature type="signal peptide" evidence="12">
    <location>
        <begin position="1"/>
        <end position="20"/>
    </location>
</feature>
<evidence type="ECO:0000256" key="12">
    <source>
        <dbReference type="SAM" id="SignalP"/>
    </source>
</evidence>
<dbReference type="EMBL" id="PEDP01001342">
    <property type="protein sequence ID" value="POS83804.1"/>
    <property type="molecule type" value="Genomic_DNA"/>
</dbReference>
<feature type="domain" description="Chitin-binding type-1" evidence="13">
    <location>
        <begin position="304"/>
        <end position="352"/>
    </location>
</feature>
<evidence type="ECO:0000313" key="16">
    <source>
        <dbReference type="Proteomes" id="UP000237438"/>
    </source>
</evidence>
<evidence type="ECO:0000259" key="13">
    <source>
        <dbReference type="PROSITE" id="PS50941"/>
    </source>
</evidence>
<accession>A0A2S4PP72</accession>
<dbReference type="PANTHER" id="PTHR11177:SF337">
    <property type="entry name" value="CHITINASE"/>
    <property type="match status" value="1"/>
</dbReference>
<proteinExistence type="inferred from homology"/>
<dbReference type="SUPFAM" id="SSF51445">
    <property type="entry name" value="(Trans)glycosidases"/>
    <property type="match status" value="1"/>
</dbReference>
<evidence type="ECO:0000256" key="5">
    <source>
        <dbReference type="ARBA" id="ARBA00023024"/>
    </source>
</evidence>
<dbReference type="STRING" id="225359.A0A2S4PP72"/>
<feature type="disulfide bond" evidence="9">
    <location>
        <begin position="320"/>
        <end position="334"/>
    </location>
</feature>
<evidence type="ECO:0000256" key="6">
    <source>
        <dbReference type="ARBA" id="ARBA00023277"/>
    </source>
</evidence>
<keyword evidence="3 9" id="KW-0147">Chitin-binding</keyword>
<dbReference type="PROSITE" id="PS51910">
    <property type="entry name" value="GH18_2"/>
    <property type="match status" value="1"/>
</dbReference>
<keyword evidence="4 10" id="KW-0378">Hydrolase</keyword>
<keyword evidence="5" id="KW-0146">Chitin degradation</keyword>
<evidence type="ECO:0000256" key="7">
    <source>
        <dbReference type="ARBA" id="ARBA00023295"/>
    </source>
</evidence>
<keyword evidence="16" id="KW-1185">Reference proteome</keyword>
<dbReference type="InterPro" id="IPR036861">
    <property type="entry name" value="Endochitinase-like_sf"/>
</dbReference>
<dbReference type="PROSITE" id="PS50941">
    <property type="entry name" value="CHIT_BIND_I_2"/>
    <property type="match status" value="1"/>
</dbReference>
<dbReference type="InterPro" id="IPR050314">
    <property type="entry name" value="Glycosyl_Hydrlase_18"/>
</dbReference>
<feature type="disulfide bond" evidence="9">
    <location>
        <begin position="315"/>
        <end position="327"/>
    </location>
</feature>
<evidence type="ECO:0000256" key="8">
    <source>
        <dbReference type="ARBA" id="ARBA00023326"/>
    </source>
</evidence>
<dbReference type="InterPro" id="IPR001223">
    <property type="entry name" value="Glyco_hydro18_cat"/>
</dbReference>
<dbReference type="OrthoDB" id="73875at2759"/>
<name>A0A2S4PP72_9PEZI</name>
<evidence type="ECO:0000256" key="9">
    <source>
        <dbReference type="PROSITE-ProRule" id="PRU00261"/>
    </source>
</evidence>
<dbReference type="CDD" id="cd00598">
    <property type="entry name" value="GH18_chitinase-like"/>
    <property type="match status" value="1"/>
</dbReference>
<keyword evidence="12" id="KW-0732">Signal</keyword>
<evidence type="ECO:0000256" key="11">
    <source>
        <dbReference type="RuleBase" id="RU004453"/>
    </source>
</evidence>
<dbReference type="GO" id="GO:0008061">
    <property type="term" value="F:chitin binding"/>
    <property type="evidence" value="ECO:0007669"/>
    <property type="project" value="UniProtKB-UniRule"/>
</dbReference>
<dbReference type="InterPro" id="IPR001002">
    <property type="entry name" value="Chitin-bd_1"/>
</dbReference>
<keyword evidence="9" id="KW-1015">Disulfide bond</keyword>
<dbReference type="GO" id="GO:0005576">
    <property type="term" value="C:extracellular region"/>
    <property type="evidence" value="ECO:0007669"/>
    <property type="project" value="TreeGrafter"/>
</dbReference>
<feature type="chain" id="PRO_5015777631" description="chitinase" evidence="12">
    <location>
        <begin position="21"/>
        <end position="437"/>
    </location>
</feature>
<organism evidence="15 16">
    <name type="scientific">Erysiphe pulchra</name>
    <dbReference type="NCBI Taxonomy" id="225359"/>
    <lineage>
        <taxon>Eukaryota</taxon>
        <taxon>Fungi</taxon>
        <taxon>Dikarya</taxon>
        <taxon>Ascomycota</taxon>
        <taxon>Pezizomycotina</taxon>
        <taxon>Leotiomycetes</taxon>
        <taxon>Erysiphales</taxon>
        <taxon>Erysiphaceae</taxon>
        <taxon>Erysiphe</taxon>
    </lineage>
</organism>
<reference evidence="15 16" key="1">
    <citation type="submission" date="2017-10" db="EMBL/GenBank/DDBJ databases">
        <title>Development of genomic resources for the powdery mildew, Erysiphe pulchra.</title>
        <authorList>
            <person name="Wadl P.A."/>
            <person name="Mack B.M."/>
            <person name="Moore G."/>
            <person name="Beltz S.B."/>
        </authorList>
    </citation>
    <scope>NUCLEOTIDE SEQUENCE [LARGE SCALE GENOMIC DNA]</scope>
    <source>
        <strain evidence="15">Cflorida</strain>
    </source>
</reference>
<gene>
    <name evidence="15" type="ORF">EPUL_005671</name>
</gene>
<evidence type="ECO:0000256" key="10">
    <source>
        <dbReference type="RuleBase" id="RU000489"/>
    </source>
</evidence>
<sequence>MVKIASAILSLTLSAFSVTARLVFYYDQYDIGAPNNSITSGIDHVIVAFANSSLFTTSPPGLYQPFESIDTIRSYFNPGTKVLIAIGGWGDTAGFGKAAATDESRKLFAANVALLCDQQGFDGVDIDWEYPGGNAFDYRQIPNSAKVSEIDTYPLLLGEIRRAIGASRLLTIATPGKAVDMIAYTPEKAPLIWIMVDWVNVMTYDLMNRRDSITAHHTDVKTSLETVDYYINNLQLDPKKINLGFSMYAKYFRVDPTKPCATGLGCATELLEDVNGQDTGKSGTMTFQAENYAQPPNNLTESTDGSCGIKALKKCSGSNCCSSSGFCGTSPEYCNNCQGSAFGAGCQTPSIASLFQTAMANGITEEAAGGRFYFDRGNNLFWTWETPALIARKFSEIVEARGLGGVMAWSLGQDSYDFSHILALRDGVTRLNTASIQ</sequence>
<comment type="similarity">
    <text evidence="11">Belongs to the glycosyl hydrolase 18 family.</text>
</comment>
<dbReference type="Pfam" id="PF00704">
    <property type="entry name" value="Glyco_hydro_18"/>
    <property type="match status" value="1"/>
</dbReference>
<feature type="domain" description="GH18" evidence="14">
    <location>
        <begin position="20"/>
        <end position="431"/>
    </location>
</feature>
<evidence type="ECO:0000256" key="3">
    <source>
        <dbReference type="ARBA" id="ARBA00022669"/>
    </source>
</evidence>
<comment type="catalytic activity">
    <reaction evidence="1">
        <text>Random endo-hydrolysis of N-acetyl-beta-D-glucosaminide (1-&gt;4)-beta-linkages in chitin and chitodextrins.</text>
        <dbReference type="EC" id="3.2.1.14"/>
    </reaction>
</comment>
<dbReference type="EC" id="3.2.1.14" evidence="2"/>
<dbReference type="InterPro" id="IPR001579">
    <property type="entry name" value="Glyco_hydro_18_chit_AS"/>
</dbReference>
<keyword evidence="6" id="KW-0119">Carbohydrate metabolism</keyword>
<dbReference type="SMART" id="SM00636">
    <property type="entry name" value="Glyco_18"/>
    <property type="match status" value="1"/>
</dbReference>
<dbReference type="AlphaFoldDB" id="A0A2S4PP72"/>
<comment type="caution">
    <text evidence="15">The sequence shown here is derived from an EMBL/GenBank/DDBJ whole genome shotgun (WGS) entry which is preliminary data.</text>
</comment>
<dbReference type="PANTHER" id="PTHR11177">
    <property type="entry name" value="CHITINASE"/>
    <property type="match status" value="1"/>
</dbReference>
<evidence type="ECO:0000256" key="1">
    <source>
        <dbReference type="ARBA" id="ARBA00000822"/>
    </source>
</evidence>
<dbReference type="GO" id="GO:0000272">
    <property type="term" value="P:polysaccharide catabolic process"/>
    <property type="evidence" value="ECO:0007669"/>
    <property type="project" value="UniProtKB-KW"/>
</dbReference>
<evidence type="ECO:0000256" key="2">
    <source>
        <dbReference type="ARBA" id="ARBA00012729"/>
    </source>
</evidence>
<protein>
    <recommendedName>
        <fullName evidence="2">chitinase</fullName>
        <ecNumber evidence="2">3.2.1.14</ecNumber>
    </recommendedName>
</protein>